<dbReference type="InterPro" id="IPR003423">
    <property type="entry name" value="OMP_efflux"/>
</dbReference>
<dbReference type="EMBL" id="FXAM01000002">
    <property type="protein sequence ID" value="SMF97451.1"/>
    <property type="molecule type" value="Genomic_DNA"/>
</dbReference>
<protein>
    <submittedName>
        <fullName evidence="3">Efflux transporter, outer membrane factor (OMF) lipoprotein, NodT family</fullName>
    </submittedName>
</protein>
<keyword evidence="2" id="KW-0472">Membrane</keyword>
<evidence type="ECO:0000313" key="4">
    <source>
        <dbReference type="Proteomes" id="UP000192923"/>
    </source>
</evidence>
<comment type="similarity">
    <text evidence="1 2">Belongs to the outer membrane factor (OMF) (TC 1.B.17) family.</text>
</comment>
<dbReference type="PROSITE" id="PS51257">
    <property type="entry name" value="PROKAR_LIPOPROTEIN"/>
    <property type="match status" value="1"/>
</dbReference>
<dbReference type="AlphaFoldDB" id="A0A1Y6D4C7"/>
<dbReference type="NCBIfam" id="TIGR01845">
    <property type="entry name" value="outer_NodT"/>
    <property type="match status" value="1"/>
</dbReference>
<dbReference type="Gene3D" id="2.20.200.10">
    <property type="entry name" value="Outer membrane efflux proteins (OEP)"/>
    <property type="match status" value="1"/>
</dbReference>
<dbReference type="RefSeq" id="WP_085216484.1">
    <property type="nucleotide sequence ID" value="NZ_FXAM01000002.1"/>
</dbReference>
<dbReference type="PANTHER" id="PTHR30203:SF25">
    <property type="entry name" value="OUTER MEMBRANE PROTEIN-RELATED"/>
    <property type="match status" value="1"/>
</dbReference>
<gene>
    <name evidence="3" type="ORF">SAMN02949497_0480</name>
</gene>
<evidence type="ECO:0000313" key="3">
    <source>
        <dbReference type="EMBL" id="SMF97451.1"/>
    </source>
</evidence>
<dbReference type="InterPro" id="IPR010131">
    <property type="entry name" value="MdtP/NodT-like"/>
</dbReference>
<dbReference type="Gene3D" id="1.20.1600.10">
    <property type="entry name" value="Outer membrane efflux proteins (OEP)"/>
    <property type="match status" value="1"/>
</dbReference>
<keyword evidence="2" id="KW-0564">Palmitate</keyword>
<sequence length="489" mass="52665">MAAKLSFSRPAPGAILALCALLSGCAVGPDYHPPQPILPTHWQAARDPAAALEPATDAGLQTWWRSFHDPVLDRLMAAARVGNLDLKIALARVGQARAERHASRAGLFPQVSANAVGARLDNVFPVSQPGGSKPLDFFLAGFDAVWEIDVFGRLGRKLEAATAEAEATAEEYRQTWVILCAELAREYTGYRNLRRQLDIVQAHLATQRHTLELTGQLYREGLATGDVVARAEAQAGDTAARVPALEAQLTEAQHRLEILVGGKPGAWASRLAEPGGVPDSDARALLTTPAETLRRRPDVRGAERALAAATALQGAAFAELFPKISVAAFAGLHNSDLESLFRSSAFAWAGGGSLAQPIFNFGRIRAGIDLADARQQAAYFNYERTVLLALHETETALTQFLKEERRREQLAVSVGQLQEALRQVEARYRAGLATYLEVLDAQRASLSEESALADSQARTTTYLIALYKALGGAGQGEAEPAEEPVRPWG</sequence>
<evidence type="ECO:0000256" key="1">
    <source>
        <dbReference type="ARBA" id="ARBA00007613"/>
    </source>
</evidence>
<reference evidence="3 4" key="1">
    <citation type="submission" date="2016-12" db="EMBL/GenBank/DDBJ databases">
        <authorList>
            <person name="Song W.-J."/>
            <person name="Kurnit D.M."/>
        </authorList>
    </citation>
    <scope>NUCLEOTIDE SEQUENCE [LARGE SCALE GENOMIC DNA]</scope>
    <source>
        <strain evidence="3 4">175</strain>
    </source>
</reference>
<name>A0A1Y6D4C7_9GAMM</name>
<keyword evidence="2" id="KW-0812">Transmembrane</keyword>
<dbReference type="GO" id="GO:0009279">
    <property type="term" value="C:cell outer membrane"/>
    <property type="evidence" value="ECO:0007669"/>
    <property type="project" value="UniProtKB-SubCell"/>
</dbReference>
<keyword evidence="2 3" id="KW-0449">Lipoprotein</keyword>
<proteinExistence type="inferred from homology"/>
<dbReference type="PANTHER" id="PTHR30203">
    <property type="entry name" value="OUTER MEMBRANE CATION EFFLUX PROTEIN"/>
    <property type="match status" value="1"/>
</dbReference>
<dbReference type="STRING" id="1760988.SAMN02949497_0480"/>
<organism evidence="3 4">
    <name type="scientific">Methylomagnum ishizawai</name>
    <dbReference type="NCBI Taxonomy" id="1760988"/>
    <lineage>
        <taxon>Bacteria</taxon>
        <taxon>Pseudomonadati</taxon>
        <taxon>Pseudomonadota</taxon>
        <taxon>Gammaproteobacteria</taxon>
        <taxon>Methylococcales</taxon>
        <taxon>Methylococcaceae</taxon>
        <taxon>Methylomagnum</taxon>
    </lineage>
</organism>
<keyword evidence="2" id="KW-0732">Signal</keyword>
<keyword evidence="2" id="KW-1134">Transmembrane beta strand</keyword>
<feature type="chain" id="PRO_5011816086" evidence="2">
    <location>
        <begin position="29"/>
        <end position="489"/>
    </location>
</feature>
<accession>A0A1Y6D4C7</accession>
<dbReference type="OrthoDB" id="9770517at2"/>
<dbReference type="GO" id="GO:0015562">
    <property type="term" value="F:efflux transmembrane transporter activity"/>
    <property type="evidence" value="ECO:0007669"/>
    <property type="project" value="InterPro"/>
</dbReference>
<feature type="signal peptide" evidence="2">
    <location>
        <begin position="1"/>
        <end position="28"/>
    </location>
</feature>
<keyword evidence="4" id="KW-1185">Reference proteome</keyword>
<dbReference type="Pfam" id="PF02321">
    <property type="entry name" value="OEP"/>
    <property type="match status" value="2"/>
</dbReference>
<comment type="subcellular location">
    <subcellularLocation>
        <location evidence="2">Cell outer membrane</location>
        <topology evidence="2">Lipid-anchor</topology>
    </subcellularLocation>
</comment>
<dbReference type="Proteomes" id="UP000192923">
    <property type="component" value="Unassembled WGS sequence"/>
</dbReference>
<dbReference type="SUPFAM" id="SSF56954">
    <property type="entry name" value="Outer membrane efflux proteins (OEP)"/>
    <property type="match status" value="1"/>
</dbReference>
<evidence type="ECO:0000256" key="2">
    <source>
        <dbReference type="RuleBase" id="RU362097"/>
    </source>
</evidence>